<dbReference type="Proteomes" id="UP001597375">
    <property type="component" value="Unassembled WGS sequence"/>
</dbReference>
<evidence type="ECO:0000313" key="1">
    <source>
        <dbReference type="EMBL" id="MFD2257317.1"/>
    </source>
</evidence>
<sequence length="62" mass="6807">MSIRHFIGASSAVLLAWLGATYFHKVPAERYPQQKRTSAKLEVGISSKEIVATVDPVVSARH</sequence>
<keyword evidence="2" id="KW-1185">Reference proteome</keyword>
<dbReference type="EMBL" id="JBHUIT010000026">
    <property type="protein sequence ID" value="MFD2257317.1"/>
    <property type="molecule type" value="Genomic_DNA"/>
</dbReference>
<gene>
    <name evidence="1" type="ORF">ACFSSA_11580</name>
</gene>
<evidence type="ECO:0000313" key="2">
    <source>
        <dbReference type="Proteomes" id="UP001597375"/>
    </source>
</evidence>
<organism evidence="1 2">
    <name type="scientific">Luteolibacter algae</name>
    <dbReference type="NCBI Taxonomy" id="454151"/>
    <lineage>
        <taxon>Bacteria</taxon>
        <taxon>Pseudomonadati</taxon>
        <taxon>Verrucomicrobiota</taxon>
        <taxon>Verrucomicrobiia</taxon>
        <taxon>Verrucomicrobiales</taxon>
        <taxon>Verrucomicrobiaceae</taxon>
        <taxon>Luteolibacter</taxon>
    </lineage>
</organism>
<evidence type="ECO:0008006" key="3">
    <source>
        <dbReference type="Google" id="ProtNLM"/>
    </source>
</evidence>
<proteinExistence type="predicted"/>
<reference evidence="2" key="1">
    <citation type="journal article" date="2019" name="Int. J. Syst. Evol. Microbiol.">
        <title>The Global Catalogue of Microorganisms (GCM) 10K type strain sequencing project: providing services to taxonomists for standard genome sequencing and annotation.</title>
        <authorList>
            <consortium name="The Broad Institute Genomics Platform"/>
            <consortium name="The Broad Institute Genome Sequencing Center for Infectious Disease"/>
            <person name="Wu L."/>
            <person name="Ma J."/>
        </authorList>
    </citation>
    <scope>NUCLEOTIDE SEQUENCE [LARGE SCALE GENOMIC DNA]</scope>
    <source>
        <strain evidence="2">CGMCC 4.7106</strain>
    </source>
</reference>
<accession>A0ABW5D8D6</accession>
<dbReference type="RefSeq" id="WP_386820603.1">
    <property type="nucleotide sequence ID" value="NZ_JBHUIT010000026.1"/>
</dbReference>
<comment type="caution">
    <text evidence="1">The sequence shown here is derived from an EMBL/GenBank/DDBJ whole genome shotgun (WGS) entry which is preliminary data.</text>
</comment>
<name>A0ABW5D8D6_9BACT</name>
<protein>
    <recommendedName>
        <fullName evidence="3">Efflux transporter periplasmic adaptor subunit</fullName>
    </recommendedName>
</protein>